<comment type="caution">
    <text evidence="2">The sequence shown here is derived from an EMBL/GenBank/DDBJ whole genome shotgun (WGS) entry which is preliminary data.</text>
</comment>
<evidence type="ECO:0000313" key="2">
    <source>
        <dbReference type="EMBL" id="PWS36600.1"/>
    </source>
</evidence>
<proteinExistence type="predicted"/>
<name>A0A317FBX5_9PROT</name>
<organism evidence="2 3">
    <name type="scientific">Falsiroseomonas bella</name>
    <dbReference type="NCBI Taxonomy" id="2184016"/>
    <lineage>
        <taxon>Bacteria</taxon>
        <taxon>Pseudomonadati</taxon>
        <taxon>Pseudomonadota</taxon>
        <taxon>Alphaproteobacteria</taxon>
        <taxon>Acetobacterales</taxon>
        <taxon>Roseomonadaceae</taxon>
        <taxon>Falsiroseomonas</taxon>
    </lineage>
</organism>
<dbReference type="OrthoDB" id="7862954at2"/>
<reference evidence="3" key="1">
    <citation type="submission" date="2018-05" db="EMBL/GenBank/DDBJ databases">
        <authorList>
            <person name="Du Z."/>
            <person name="Wang X."/>
        </authorList>
    </citation>
    <scope>NUCLEOTIDE SEQUENCE [LARGE SCALE GENOMIC DNA]</scope>
    <source>
        <strain evidence="3">CQN31</strain>
    </source>
</reference>
<accession>A0A317FBX5</accession>
<dbReference type="AlphaFoldDB" id="A0A317FBX5"/>
<dbReference type="Proteomes" id="UP000245765">
    <property type="component" value="Unassembled WGS sequence"/>
</dbReference>
<feature type="domain" description="Flagellar protein FlgJ N-terminal" evidence="1">
    <location>
        <begin position="39"/>
        <end position="82"/>
    </location>
</feature>
<sequence>MTALNALSQSPPAAHGTLRRLSQEFEAQAVSAMFQPVFAALPTDGPFGGGQAEAQWRPMLVDAIARDIARTGGFGIGDAVFRELLRAQEGGRSA</sequence>
<protein>
    <recommendedName>
        <fullName evidence="1">Flagellar protein FlgJ N-terminal domain-containing protein</fullName>
    </recommendedName>
</protein>
<keyword evidence="3" id="KW-1185">Reference proteome</keyword>
<evidence type="ECO:0000313" key="3">
    <source>
        <dbReference type="Proteomes" id="UP000245765"/>
    </source>
</evidence>
<dbReference type="EMBL" id="QGNA01000003">
    <property type="protein sequence ID" value="PWS36600.1"/>
    <property type="molecule type" value="Genomic_DNA"/>
</dbReference>
<dbReference type="Pfam" id="PF10135">
    <property type="entry name" value="Rod-binding"/>
    <property type="match status" value="1"/>
</dbReference>
<dbReference type="RefSeq" id="WP_109871393.1">
    <property type="nucleotide sequence ID" value="NZ_QGNA01000003.1"/>
</dbReference>
<evidence type="ECO:0000259" key="1">
    <source>
        <dbReference type="Pfam" id="PF10135"/>
    </source>
</evidence>
<gene>
    <name evidence="2" type="ORF">DFH01_15775</name>
</gene>
<dbReference type="InterPro" id="IPR019301">
    <property type="entry name" value="Flagellar_prot_FlgJ_N"/>
</dbReference>